<dbReference type="FunFam" id="1.20.920.30:FF:000005">
    <property type="entry name" value="Dynein, axonemal, heavy chain 2"/>
    <property type="match status" value="1"/>
</dbReference>
<evidence type="ECO:0000256" key="16">
    <source>
        <dbReference type="SAM" id="MobiDB-lite"/>
    </source>
</evidence>
<evidence type="ECO:0000256" key="10">
    <source>
        <dbReference type="ARBA" id="ARBA00023054"/>
    </source>
</evidence>
<evidence type="ECO:0000259" key="22">
    <source>
        <dbReference type="Pfam" id="PF12781"/>
    </source>
</evidence>
<dbReference type="InterPro" id="IPR043157">
    <property type="entry name" value="Dynein_AAA1S"/>
</dbReference>
<dbReference type="InterPro" id="IPR027417">
    <property type="entry name" value="P-loop_NTPase"/>
</dbReference>
<evidence type="ECO:0000256" key="9">
    <source>
        <dbReference type="ARBA" id="ARBA00023017"/>
    </source>
</evidence>
<sequence>MNNTSLNNINNASFNKGNDEFEQSYMNATSGAGTGFRYRGVYSEIINPANSNTYIDKSMQGPDVSYIYQTQQKQRIPRAFNLGSRSGSRPRPPLSNKENGEKLNQTNVSIKSANTSFNSMNKLKFKPLTKVFHPSNKLEEGKIHEDLTIDPKILEPYVPIPGRVPRKVAIDRKKKEYASFNIEDLLVHEDIDFNQKKGSYDWLKLEQFDDSTFDDYEPIEWINKKVDEDGNPRIITAKGLYKDQAGFYSWKPCTVESYSKEKDQFEVKWMNSNQSDFLHRIYFCIDAEDPRKFAQRIANAFRQIVYADSIIRYNFYIDNMPLQDLSELDNEQKKRLEALAKTKKQENMDTTPLLIEVNNDYCRTMNKIIFNKYMEEVLPAEDDLYPKNLQLPPEEEKPSAPYLGIMPLERHKGAKLIWIESYGLPQVEEPKEFTETFKDFCFSSLFIKEEVIKALQEIRVECNKVLEMSVFNVNVEGPLVLEEFKHIQESSTSQILYHLKGQWIQDLIKIIKTNFEKVGKGWFNMKETNPNTYNFGKLKRFLTVVRLMMQDTVLTVVKRCFQQMETYLLNFIPEQVVIKNVTDIKNQYIQDKNAQDLAKDSQALKQKPIQPLFTIDLIKTMNDEDFLYSVQPMNYVKMIINLFEKALEEIGKIPDLEPKILPELHASAQKEAHIKAPMKPRERPTTPDPNMRPKKYPDENKWIWEMIENIRLKFIEGIKPLNDYLEQFREFKDVLQLNPDDFARNIEMMENPWEVEQLQDEIFKIQEKEERLKMSLPEKIHVSYFEIQTKEILAYLCEKYYFLRKNLIDMIAKRAKSHTQFIFNQFQMHQTKIKETPKNIEQLTELREYMKNLPIEIEKLKVEQKRCFEIYKILEDFNYRFSKEDMDRKWNTFGSPKDTFELIEKRAKELEKDQVKFQDEMKVQQEDFKDVIDNLERTISNFDQYSDIKNHEEVCNIAKDINKCLAEFAEDARRYNTREALFGQELTNYDKIYNMQREFTPYSNLWITAHNWFKNKDLWMTEEWNKLDAVYAEKFVEDSIKLLTGVIRFLKDRGIDAVLKIAQTVKSQIDEFKPKVPLMVALRKNGMMERHWKQVSEKAGKEIKPTIEGFNFTKVLELGLLEHAEACVEIGERAYKEYNIQLGLEEMKKIWEDIQFQIITYKTSYIIRGYDEIQLTLDEHIMNTQAMQFSPFKKPFEEEIINWNNSLKTISDVLEEWAKCQGQWMYLQPIFDSQDIAKQLPSETKKFRTVDSTWKHTMNQAKILLNVKSVCLQENLLERLREANKNLEIIQKELNNYLEKKREKFARFYFLSNDDLLEILSQTKEPTAVQPHLKKVFENINEIEFDANKRIHSMYSAEKEKVQFVKLVDPNHKNVEDWMGEVENMMCLSVRQALINSVKDYHTKKRDQWVLCHPGQCILNGSQIVWTQDVEKAFENGVEGVKEYWDILEQYLHDLVTLVRQKLTKQQKVTLNALIVLDVHAKDVVEKLWRGNVKNSGEFEWISQLRYYWEEDQCRVKCVQTNFPYGYEYLGNTLRLVITPLTDKCYMTLMGALKLNLGGAPAGPAGTGKTESTKDLAKALAKQCVVFNCSDSMDYIMIGKFFKGLASAGAWCCFDEFNRINIEVLSVIAQQLLVLFGEKAKGTPSIEFEGSIIRILPTFCVFITMNPGYAGRTELPDNLKALFRSVAMMVPDYAMIGEIMLYSFGFRKGRELAKKMVATFKLSSEQLSSQDHYDYGMRAVRSVINAAGLLKAADPDMDEEQLLLRALRDVNVPKFLKDDLPLFENIMMDLFPGISKPQVNYGQLIPQISKVCQDPKFNLQPAEPFVNKIIQLYDTTQVRHGLMIVGPTGGGKTSNYKVLQKAMTDLENQGFSKVHVHILNPKSITMGQLYGQFNEQTHEWTDGILAYRVRECCRDQSSDKHWVMFDGPVDAIWIESMNTVLDDNKKLCLNSGQILTLTPHMTMMFEVEDLLVASPATVSRCGMIYMEPESLGVQPLIDSWINSIPNNIRKHKTIVQQLNNLSNLYVEPSLQYLRKNLKEPVQTMNNNLVQSLHRILNCYFTNYAETEIKKVPSDDLDNLEKMIEPLFIFALTWSLGCTTDNNGREMFNAFILQQLQQNNSLIPFPEGGNIYDYEFNLQDQSYHHWDERNAEFRVDAKLGYHEVTIPTADSTRNIYLMKILMMNNYHVLCPGPTGTGKTQNIFNLLTTEMGENYQYISITFSAQTSANQTQDTIDNKMDKRRKGVFGPPIGKRCIIFVDDLNMPKKEEYGAQPPIELLRQYLDHDGWYNRRDLQFMKMEDLIVLSAMGPPGGGRTFITNRMVRHFNIIGYTELENSTIKNIFQTLVDFFLRRHPEDIKAITSSLVDSVLYVYQRVKSDLLPTPSKSHYTFNMREIWKVCQGLCSGHPNYTGEVAQMVRLWYHENMRVFHDRLINESDREYLKNILNSQFQQFGLKKEDVLDQERIIFADFLNGKDAEPKYYQQVTELLPLLNKLDSFQEDYNSDNSFVFGGQKPQMKLVMFLDACEHIARIARIIRQPNGHALLLGIGGSGRQSLARMATFLTNYKIFQIEVIKNYTMRSWRDDIKKVLMYAGIENKSISFLFCDTQIIREQMMEDVNNILNSGDVVGIYQEKDYEDIMNACKTDCIKKNIQPTKMNIFTQYLLRVRKNIHMVIAMSPLGALFTTRLRMFPGLVNNCTIDWFTEWPEEALVGVGKGQLSEYEEELQIEGKTDILVDMFKTIHKSVEKISEDFLSQLRRHNYVTPTSYLELLSTFRTIMAQKKQEIKLQINRLKSGLDKLQEANKSVAEMKIILKEMQPKLEQSSIETEKMMEHLKVEKAEADATQKIVAVEEAEATKQQKEATKLAEEAEAAVADANRTLNQTLLEVQKLKPEHLVEISRFTVPPNAVKTTLAAVVILNIDRIRQNGGEIIMQNKEGQIGKKEENYFDTAKRYLLSNTRELMDMLQNYDKDNIQEATVKRLEQKVFNQPDYNFQKVASSSFACKYLYMWVDAMVGYYKVFTETKPLREKLIAVKKLVEEKTAELKIKKDALEEVNKKIAELQRAFDEKMQQKEALTKQINDCELKLERAQKLTDGLSEEKERWSKDIEKFQDRSQLIPAHSIIAAGMISYSGPFTSKFRQDLEQIWVKYLAQTGLPYEKDISMRSFLGVPVKIQQWNIAGLPKDETSTENGIIIDKTRRWPLMIDPQNQANKFIRNLGRDHAEGLEIMKANDPNLMKIMELAVQFGRWVLMENVGIEIDPSLEPILQQQTTKSGSTMIITIGDKNLQYSENFKLYLTTTIPNPHYPPETFVKVTMINFAITPSGLEEQMLAQIVALENPNLEQKKIEIVKKNAADLRELLRIEDSILKSLADTQDIAEILKDESLINQLQSSKKFAAEINQRVKDSKITEAQIDEARESYRSVAFRASLLFFCIVDLSTIDPMYQYSLQWFTNLFVMGVENSPASNILEERLVNLNSYFTYSLYENVCRSLFEKHKLLFSLMLTVKILFGDHKMDEHEWRYFLAGPLGDIEIAINPTSWINENTWPDMYRQFYGMGQLEHFKGIEKHFLENTDQYRHIFDSIQPQAEKLPDQWESHLNSFQKMIILKAIRPDKLIPAIQNYIEEKLGKEFIIVPTFDLAKCYKDSSIITPLIFVLSTGSDPIADFMKFAEEMTMSKRIDSISLGQGQGPKAERMIRESAQRGGWVLLQNCHLAQSWMPDLERMCEELNENMHKDFRLWLTSMPTNYFPISVLQNGIKMTMEPPQGLRANLLRTYKNLSDNELGDCAKPDIFKKLLFGFCLFHAIIQDRRKFGPIGWNIAYEFTNEDLTVCKKQLKMLLDEYKEVPYKVINFLGAEINYGGRVTDDKDVRLIKTILQTYLNRESLRDGYKYSESGVYYSPPSGSLEDYITYIESLPLNPAPEAFGMHDNAEITNSQNETRVLLETILSVQPRSSSSDGKSREQLIEEIAINIETHTPEVFDVDTISKLYPTSYNESMNTVLVQELIRYNRMLIVMKESLTNLKKGLKGLVVLSEELEKLANSLYDNQVPNLWAEKGFLSLKPLSSWIIDLNDRIHFLNNWVKKGTPKTFWISGFFFPQAFLTGTLQNYARKHKIAIDKLSFDFVVVDNLKHTDIQEKPEDGCYIYGLYLEGARWDYRKHNIQQPLPKELYSDLPMLHLVPVCDRIPPKDGIYNCPVYKVVSRRGTLSTTGHSTNFVLFMELASKEPENTWIKAGVAAFLSLRY</sequence>
<dbReference type="GO" id="GO:0008569">
    <property type="term" value="F:minus-end-directed microtubule motor activity"/>
    <property type="evidence" value="ECO:0007669"/>
    <property type="project" value="InterPro"/>
</dbReference>
<keyword evidence="11" id="KW-0969">Cilium</keyword>
<dbReference type="FunFam" id="3.40.50.300:FF:000353">
    <property type="entry name" value="Dynein axonemal heavy chain 1"/>
    <property type="match status" value="1"/>
</dbReference>
<feature type="region of interest" description="Disordered" evidence="16">
    <location>
        <begin position="80"/>
        <end position="106"/>
    </location>
</feature>
<feature type="domain" description="Dynein heavy chain ATP-binding dynein motor region" evidence="22">
    <location>
        <begin position="3173"/>
        <end position="3398"/>
    </location>
</feature>
<dbReference type="PANTHER" id="PTHR22878:SF68">
    <property type="entry name" value="DYNEIN HEAVY CHAIN 6, AXONEMAL-LIKE"/>
    <property type="match status" value="1"/>
</dbReference>
<evidence type="ECO:0000313" key="27">
    <source>
        <dbReference type="EMBL" id="EAR83316.2"/>
    </source>
</evidence>
<dbReference type="InterPro" id="IPR041466">
    <property type="entry name" value="Dynein_AAA5_ext"/>
</dbReference>
<dbReference type="InterPro" id="IPR024317">
    <property type="entry name" value="Dynein_heavy_chain_D4_dom"/>
</dbReference>
<dbReference type="Gene3D" id="6.10.140.1060">
    <property type="match status" value="1"/>
</dbReference>
<feature type="domain" description="Dynein heavy chain C-terminal" evidence="25">
    <location>
        <begin position="3934"/>
        <end position="4237"/>
    </location>
</feature>
<dbReference type="InterPro" id="IPR042222">
    <property type="entry name" value="Dynein_2_N"/>
</dbReference>
<dbReference type="Gene3D" id="1.10.8.1220">
    <property type="match status" value="1"/>
</dbReference>
<evidence type="ECO:0000256" key="13">
    <source>
        <dbReference type="ARBA" id="ARBA00023212"/>
    </source>
</evidence>
<dbReference type="KEGG" id="tet:TTHERM_00947430"/>
<dbReference type="RefSeq" id="XP_001030979.2">
    <property type="nucleotide sequence ID" value="XM_001030979.2"/>
</dbReference>
<feature type="domain" description="Dynein heavy chain AAA 5 extension" evidence="23">
    <location>
        <begin position="2018"/>
        <end position="2147"/>
    </location>
</feature>
<dbReference type="InterPro" id="IPR026983">
    <property type="entry name" value="DHC"/>
</dbReference>
<keyword evidence="10 15" id="KW-0175">Coiled coil</keyword>
<evidence type="ECO:0000259" key="21">
    <source>
        <dbReference type="Pfam" id="PF12780"/>
    </source>
</evidence>
<keyword evidence="5" id="KW-0493">Microtubule</keyword>
<evidence type="ECO:0000256" key="6">
    <source>
        <dbReference type="ARBA" id="ARBA00022741"/>
    </source>
</evidence>
<feature type="compositionally biased region" description="Basic and acidic residues" evidence="16">
    <location>
        <begin position="670"/>
        <end position="685"/>
    </location>
</feature>
<evidence type="ECO:0000259" key="26">
    <source>
        <dbReference type="Pfam" id="PF22597"/>
    </source>
</evidence>
<dbReference type="Gene3D" id="1.20.58.1120">
    <property type="match status" value="1"/>
</dbReference>
<dbReference type="Gene3D" id="1.10.8.710">
    <property type="match status" value="1"/>
</dbReference>
<evidence type="ECO:0000256" key="3">
    <source>
        <dbReference type="ARBA" id="ARBA00008887"/>
    </source>
</evidence>
<feature type="coiled-coil region" evidence="15">
    <location>
        <begin position="2835"/>
        <end position="2885"/>
    </location>
</feature>
<proteinExistence type="inferred from homology"/>
<dbReference type="InterPro" id="IPR013602">
    <property type="entry name" value="Dynein_heavy_linker"/>
</dbReference>
<feature type="domain" description="Dynein heavy chain AAA lid" evidence="24">
    <location>
        <begin position="3790"/>
        <end position="3928"/>
    </location>
</feature>
<dbReference type="Gene3D" id="1.20.1270.280">
    <property type="match status" value="1"/>
</dbReference>
<dbReference type="Proteomes" id="UP000009168">
    <property type="component" value="Unassembled WGS sequence"/>
</dbReference>
<dbReference type="GO" id="GO:0003341">
    <property type="term" value="P:cilium movement"/>
    <property type="evidence" value="ECO:0007669"/>
    <property type="project" value="UniProtKB-ARBA"/>
</dbReference>
<dbReference type="GO" id="GO:0005524">
    <property type="term" value="F:ATP binding"/>
    <property type="evidence" value="ECO:0007669"/>
    <property type="project" value="UniProtKB-KW"/>
</dbReference>
<dbReference type="Pfam" id="PF12780">
    <property type="entry name" value="AAA_8"/>
    <property type="match status" value="1"/>
</dbReference>
<dbReference type="GO" id="GO:0005874">
    <property type="term" value="C:microtubule"/>
    <property type="evidence" value="ECO:0007669"/>
    <property type="project" value="UniProtKB-KW"/>
</dbReference>
<dbReference type="SUPFAM" id="SSF52540">
    <property type="entry name" value="P-loop containing nucleoside triphosphate hydrolases"/>
    <property type="match status" value="4"/>
</dbReference>
<name>I7LSV4_TETTS</name>
<dbReference type="Pfam" id="PF12774">
    <property type="entry name" value="AAA_6"/>
    <property type="match status" value="1"/>
</dbReference>
<feature type="domain" description="Dynein heavy chain linker" evidence="18">
    <location>
        <begin position="994"/>
        <end position="1394"/>
    </location>
</feature>
<dbReference type="InterPro" id="IPR042228">
    <property type="entry name" value="Dynein_linker_3"/>
</dbReference>
<comment type="similarity">
    <text evidence="3">Belongs to the dynein heavy chain family.</text>
</comment>
<evidence type="ECO:0000259" key="25">
    <source>
        <dbReference type="Pfam" id="PF18199"/>
    </source>
</evidence>
<evidence type="ECO:0000256" key="8">
    <source>
        <dbReference type="ARBA" id="ARBA00022846"/>
    </source>
</evidence>
<dbReference type="FunFam" id="1.10.8.720:FF:000001">
    <property type="entry name" value="dynein heavy chain 7, axonemal"/>
    <property type="match status" value="1"/>
</dbReference>
<dbReference type="InterPro" id="IPR004273">
    <property type="entry name" value="Dynein_heavy_D6_P-loop"/>
</dbReference>
<dbReference type="InterPro" id="IPR035699">
    <property type="entry name" value="AAA_6"/>
</dbReference>
<dbReference type="Gene3D" id="3.40.50.300">
    <property type="entry name" value="P-loop containing nucleotide triphosphate hydrolases"/>
    <property type="match status" value="5"/>
</dbReference>
<evidence type="ECO:0000256" key="14">
    <source>
        <dbReference type="ARBA" id="ARBA00023273"/>
    </source>
</evidence>
<feature type="coiled-coil region" evidence="15">
    <location>
        <begin position="2781"/>
        <end position="2808"/>
    </location>
</feature>
<dbReference type="InterPro" id="IPR041228">
    <property type="entry name" value="Dynein_C"/>
</dbReference>
<evidence type="ECO:0000256" key="2">
    <source>
        <dbReference type="ARBA" id="ARBA00004430"/>
    </source>
</evidence>
<keyword evidence="28" id="KW-1185">Reference proteome</keyword>
<evidence type="ECO:0000256" key="1">
    <source>
        <dbReference type="ARBA" id="ARBA00004230"/>
    </source>
</evidence>
<feature type="coiled-coil region" evidence="15">
    <location>
        <begin position="3033"/>
        <end position="3112"/>
    </location>
</feature>
<evidence type="ECO:0000259" key="23">
    <source>
        <dbReference type="Pfam" id="PF17852"/>
    </source>
</evidence>
<dbReference type="Pfam" id="PF18198">
    <property type="entry name" value="AAA_lid_11"/>
    <property type="match status" value="1"/>
</dbReference>
<dbReference type="FunFam" id="1.10.287.2620:FF:000002">
    <property type="entry name" value="Dynein heavy chain 2, axonemal"/>
    <property type="match status" value="1"/>
</dbReference>
<dbReference type="PANTHER" id="PTHR22878">
    <property type="entry name" value="DYNEIN HEAVY CHAIN 6, AXONEMAL-LIKE-RELATED"/>
    <property type="match status" value="1"/>
</dbReference>
<dbReference type="InterPro" id="IPR042219">
    <property type="entry name" value="AAA_lid_11_sf"/>
</dbReference>
<dbReference type="Pfam" id="PF22597">
    <property type="entry name" value="DYN_lid"/>
    <property type="match status" value="1"/>
</dbReference>
<reference evidence="28" key="1">
    <citation type="journal article" date="2006" name="PLoS Biol.">
        <title>Macronuclear genome sequence of the ciliate Tetrahymena thermophila, a model eukaryote.</title>
        <authorList>
            <person name="Eisen J.A."/>
            <person name="Coyne R.S."/>
            <person name="Wu M."/>
            <person name="Wu D."/>
            <person name="Thiagarajan M."/>
            <person name="Wortman J.R."/>
            <person name="Badger J.H."/>
            <person name="Ren Q."/>
            <person name="Amedeo P."/>
            <person name="Jones K.M."/>
            <person name="Tallon L.J."/>
            <person name="Delcher A.L."/>
            <person name="Salzberg S.L."/>
            <person name="Silva J.C."/>
            <person name="Haas B.J."/>
            <person name="Majoros W.H."/>
            <person name="Farzad M."/>
            <person name="Carlton J.M."/>
            <person name="Smith R.K. Jr."/>
            <person name="Garg J."/>
            <person name="Pearlman R.E."/>
            <person name="Karrer K.M."/>
            <person name="Sun L."/>
            <person name="Manning G."/>
            <person name="Elde N.C."/>
            <person name="Turkewitz A.P."/>
            <person name="Asai D.J."/>
            <person name="Wilkes D.E."/>
            <person name="Wang Y."/>
            <person name="Cai H."/>
            <person name="Collins K."/>
            <person name="Stewart B.A."/>
            <person name="Lee S.R."/>
            <person name="Wilamowska K."/>
            <person name="Weinberg Z."/>
            <person name="Ruzzo W.L."/>
            <person name="Wloga D."/>
            <person name="Gaertig J."/>
            <person name="Frankel J."/>
            <person name="Tsao C.-C."/>
            <person name="Gorovsky M.A."/>
            <person name="Keeling P.J."/>
            <person name="Waller R.F."/>
            <person name="Patron N.J."/>
            <person name="Cherry J.M."/>
            <person name="Stover N.A."/>
            <person name="Krieger C.J."/>
            <person name="del Toro C."/>
            <person name="Ryder H.F."/>
            <person name="Williamson S.C."/>
            <person name="Barbeau R.A."/>
            <person name="Hamilton E.P."/>
            <person name="Orias E."/>
        </authorList>
    </citation>
    <scope>NUCLEOTIDE SEQUENCE [LARGE SCALE GENOMIC DNA]</scope>
    <source>
        <strain evidence="28">SB210</strain>
    </source>
</reference>
<evidence type="ECO:0000259" key="24">
    <source>
        <dbReference type="Pfam" id="PF18198"/>
    </source>
</evidence>
<dbReference type="FunFam" id="3.20.180.20:FF:000003">
    <property type="entry name" value="Dynein heavy chain 12, axonemal"/>
    <property type="match status" value="1"/>
</dbReference>
<dbReference type="InterPro" id="IPR043160">
    <property type="entry name" value="Dynein_C_barrel"/>
</dbReference>
<evidence type="ECO:0000313" key="28">
    <source>
        <dbReference type="Proteomes" id="UP000009168"/>
    </source>
</evidence>
<dbReference type="GeneID" id="7836765"/>
<evidence type="ECO:0000259" key="20">
    <source>
        <dbReference type="Pfam" id="PF12777"/>
    </source>
</evidence>
<dbReference type="FunFam" id="1.10.8.1220:FF:000001">
    <property type="entry name" value="Dynein axonemal heavy chain 5"/>
    <property type="match status" value="1"/>
</dbReference>
<keyword evidence="6" id="KW-0547">Nucleotide-binding</keyword>
<dbReference type="InterPro" id="IPR024743">
    <property type="entry name" value="Dynein_HC_stalk"/>
</dbReference>
<evidence type="ECO:0000259" key="19">
    <source>
        <dbReference type="Pfam" id="PF12774"/>
    </source>
</evidence>
<dbReference type="GO" id="GO:0031514">
    <property type="term" value="C:motile cilium"/>
    <property type="evidence" value="ECO:0007669"/>
    <property type="project" value="UniProtKB-SubCell"/>
</dbReference>
<dbReference type="FunFam" id="1.20.1270.280:FF:000001">
    <property type="entry name" value="dynein heavy chain 7, axonemal"/>
    <property type="match status" value="1"/>
</dbReference>
<dbReference type="FunFam" id="3.40.50.300:FF:001145">
    <property type="entry name" value="Putative dynein heavy chain"/>
    <property type="match status" value="1"/>
</dbReference>
<dbReference type="Pfam" id="PF12781">
    <property type="entry name" value="AAA_9"/>
    <property type="match status" value="1"/>
</dbReference>
<feature type="domain" description="Dynein heavy chain hydrolytic ATP-binding dynein motor region" evidence="19">
    <location>
        <begin position="1525"/>
        <end position="1853"/>
    </location>
</feature>
<evidence type="ECO:0000256" key="7">
    <source>
        <dbReference type="ARBA" id="ARBA00022840"/>
    </source>
</evidence>
<dbReference type="InterPro" id="IPR054354">
    <property type="entry name" value="DYNC2H1-like_lid"/>
</dbReference>
<evidence type="ECO:0000259" key="17">
    <source>
        <dbReference type="Pfam" id="PF03028"/>
    </source>
</evidence>
<dbReference type="Gene3D" id="3.10.490.20">
    <property type="match status" value="1"/>
</dbReference>
<dbReference type="FunFam" id="3.10.490.20:FF:000001">
    <property type="entry name" value="dynein heavy chain 7, axonemal"/>
    <property type="match status" value="1"/>
</dbReference>
<protein>
    <submittedName>
        <fullName evidence="27">Dynein heavy chain 1, axonemal protein</fullName>
    </submittedName>
</protein>
<feature type="coiled-coil region" evidence="15">
    <location>
        <begin position="900"/>
        <end position="927"/>
    </location>
</feature>
<feature type="domain" description="Dynein 2 heavy chain 1 cytoplasmic ATPase lid" evidence="26">
    <location>
        <begin position="2348"/>
        <end position="2437"/>
    </location>
</feature>
<dbReference type="eggNOG" id="KOG3595">
    <property type="taxonomic scope" value="Eukaryota"/>
</dbReference>
<dbReference type="Pfam" id="PF03028">
    <property type="entry name" value="Dynein_heavy"/>
    <property type="match status" value="1"/>
</dbReference>
<dbReference type="FunFam" id="3.40.50.300:FF:000362">
    <property type="entry name" value="Dynein, axonemal, heavy chain 6"/>
    <property type="match status" value="1"/>
</dbReference>
<dbReference type="Pfam" id="PF08393">
    <property type="entry name" value="DHC_N2"/>
    <property type="match status" value="1"/>
</dbReference>
<gene>
    <name evidence="27" type="ORF">TTHERM_00947430</name>
</gene>
<feature type="domain" description="Dynein heavy chain AAA module D4" evidence="21">
    <location>
        <begin position="2515"/>
        <end position="2775"/>
    </location>
</feature>
<dbReference type="EMBL" id="GG662452">
    <property type="protein sequence ID" value="EAR83316.2"/>
    <property type="molecule type" value="Genomic_DNA"/>
</dbReference>
<dbReference type="InParanoid" id="I7LSV4"/>
<dbReference type="FunFam" id="1.20.58.1120:FF:000001">
    <property type="entry name" value="dynein heavy chain 2, axonemal"/>
    <property type="match status" value="1"/>
</dbReference>
<dbReference type="InterPro" id="IPR035706">
    <property type="entry name" value="AAA_9"/>
</dbReference>
<organism evidence="27 28">
    <name type="scientific">Tetrahymena thermophila (strain SB210)</name>
    <dbReference type="NCBI Taxonomy" id="312017"/>
    <lineage>
        <taxon>Eukaryota</taxon>
        <taxon>Sar</taxon>
        <taxon>Alveolata</taxon>
        <taxon>Ciliophora</taxon>
        <taxon>Intramacronucleata</taxon>
        <taxon>Oligohymenophorea</taxon>
        <taxon>Hymenostomatida</taxon>
        <taxon>Tetrahymenina</taxon>
        <taxon>Tetrahymenidae</taxon>
        <taxon>Tetrahymena</taxon>
    </lineage>
</organism>
<evidence type="ECO:0000256" key="12">
    <source>
        <dbReference type="ARBA" id="ARBA00023175"/>
    </source>
</evidence>
<dbReference type="Gene3D" id="1.10.8.720">
    <property type="entry name" value="Region D6 of dynein motor"/>
    <property type="match status" value="1"/>
</dbReference>
<evidence type="ECO:0000256" key="11">
    <source>
        <dbReference type="ARBA" id="ARBA00023069"/>
    </source>
</evidence>
<keyword evidence="7" id="KW-0067">ATP-binding</keyword>
<evidence type="ECO:0000259" key="18">
    <source>
        <dbReference type="Pfam" id="PF08393"/>
    </source>
</evidence>
<comment type="subcellular location">
    <subcellularLocation>
        <location evidence="1">Cell projection</location>
        <location evidence="1">Cilium</location>
        <location evidence="1">Flagellum</location>
    </subcellularLocation>
    <subcellularLocation>
        <location evidence="2">Cytoplasm</location>
        <location evidence="2">Cytoskeleton</location>
        <location evidence="2">Cilium axoneme</location>
    </subcellularLocation>
</comment>
<keyword evidence="4" id="KW-0963">Cytoplasm</keyword>
<dbReference type="FunFam" id="1.20.140.100:FF:000004">
    <property type="entry name" value="Dynein axonemal heavy chain 6"/>
    <property type="match status" value="1"/>
</dbReference>
<dbReference type="InterPro" id="IPR041658">
    <property type="entry name" value="AAA_lid_11"/>
</dbReference>
<dbReference type="Pfam" id="PF17852">
    <property type="entry name" value="Dynein_AAA_lid"/>
    <property type="match status" value="1"/>
</dbReference>
<keyword evidence="13" id="KW-0206">Cytoskeleton</keyword>
<keyword evidence="12" id="KW-0505">Motor protein</keyword>
<accession>I7LSV4</accession>
<dbReference type="Gene3D" id="1.20.920.20">
    <property type="match status" value="1"/>
</dbReference>
<dbReference type="GO" id="GO:0051959">
    <property type="term" value="F:dynein light intermediate chain binding"/>
    <property type="evidence" value="ECO:0007669"/>
    <property type="project" value="InterPro"/>
</dbReference>
<feature type="domain" description="Dynein heavy chain region D6 P-loop" evidence="17">
    <location>
        <begin position="3647"/>
        <end position="3758"/>
    </location>
</feature>
<keyword evidence="9" id="KW-0243">Dynein</keyword>
<dbReference type="Pfam" id="PF12775">
    <property type="entry name" value="AAA_7"/>
    <property type="match status" value="1"/>
</dbReference>
<dbReference type="Gene3D" id="1.20.140.100">
    <property type="entry name" value="Dynein heavy chain, N-terminal domain 2"/>
    <property type="match status" value="1"/>
</dbReference>
<dbReference type="FunFam" id="1.10.8.710:FF:000004">
    <property type="entry name" value="Dynein axonemal heavy chain 6"/>
    <property type="match status" value="1"/>
</dbReference>
<feature type="region of interest" description="Disordered" evidence="16">
    <location>
        <begin position="670"/>
        <end position="694"/>
    </location>
</feature>
<dbReference type="GO" id="GO:0045505">
    <property type="term" value="F:dynein intermediate chain binding"/>
    <property type="evidence" value="ECO:0007669"/>
    <property type="project" value="InterPro"/>
</dbReference>
<dbReference type="STRING" id="312017.I7LSV4"/>
<dbReference type="Gene3D" id="1.20.920.30">
    <property type="match status" value="1"/>
</dbReference>
<dbReference type="Pfam" id="PF18199">
    <property type="entry name" value="Dynein_C"/>
    <property type="match status" value="1"/>
</dbReference>
<dbReference type="FunFam" id="1.20.920.20:FF:000013">
    <property type="entry name" value="Dynein Heavy Chain"/>
    <property type="match status" value="1"/>
</dbReference>
<dbReference type="FunFam" id="3.40.50.300:FF:000063">
    <property type="entry name" value="dynein heavy chain 6, axonemal"/>
    <property type="match status" value="1"/>
</dbReference>
<evidence type="ECO:0000256" key="4">
    <source>
        <dbReference type="ARBA" id="ARBA00022490"/>
    </source>
</evidence>
<feature type="coiled-coil region" evidence="15">
    <location>
        <begin position="1273"/>
        <end position="1304"/>
    </location>
</feature>
<dbReference type="Gene3D" id="1.10.472.130">
    <property type="match status" value="1"/>
</dbReference>
<dbReference type="Gene3D" id="1.10.287.2620">
    <property type="match status" value="1"/>
</dbReference>
<dbReference type="OrthoDB" id="537704at2759"/>
<dbReference type="Gene3D" id="3.20.180.20">
    <property type="entry name" value="Dynein heavy chain, N-terminal domain 2"/>
    <property type="match status" value="1"/>
</dbReference>
<dbReference type="FunFam" id="3.40.50.300:FF:002141">
    <property type="entry name" value="Dynein heavy chain"/>
    <property type="match status" value="1"/>
</dbReference>
<keyword evidence="8" id="KW-0282">Flagellum</keyword>
<evidence type="ECO:0000256" key="15">
    <source>
        <dbReference type="SAM" id="Coils"/>
    </source>
</evidence>
<keyword evidence="14" id="KW-0966">Cell projection</keyword>
<feature type="domain" description="Dynein heavy chain coiled coil stalk" evidence="20">
    <location>
        <begin position="2790"/>
        <end position="3149"/>
    </location>
</feature>
<dbReference type="GO" id="GO:0005858">
    <property type="term" value="C:axonemal dynein complex"/>
    <property type="evidence" value="ECO:0007669"/>
    <property type="project" value="UniProtKB-ARBA"/>
</dbReference>
<evidence type="ECO:0000256" key="5">
    <source>
        <dbReference type="ARBA" id="ARBA00022701"/>
    </source>
</evidence>
<dbReference type="Pfam" id="PF12777">
    <property type="entry name" value="MT"/>
    <property type="match status" value="1"/>
</dbReference>